<feature type="compositionally biased region" description="Polar residues" evidence="2">
    <location>
        <begin position="183"/>
        <end position="200"/>
    </location>
</feature>
<keyword evidence="1" id="KW-0175">Coiled coil</keyword>
<evidence type="ECO:0000256" key="1">
    <source>
        <dbReference type="SAM" id="Coils"/>
    </source>
</evidence>
<reference evidence="4" key="1">
    <citation type="submission" date="2017-02" db="UniProtKB">
        <authorList>
            <consortium name="WormBaseParasite"/>
        </authorList>
    </citation>
    <scope>IDENTIFICATION</scope>
</reference>
<dbReference type="WBParaSite" id="PTRK_0000665800.1">
    <property type="protein sequence ID" value="PTRK_0000665800.1"/>
    <property type="gene ID" value="PTRK_0000665800"/>
</dbReference>
<dbReference type="STRING" id="131310.A0A0N4ZFY0"/>
<dbReference type="AlphaFoldDB" id="A0A0N4ZFY0"/>
<dbReference type="Proteomes" id="UP000038045">
    <property type="component" value="Unplaced"/>
</dbReference>
<protein>
    <submittedName>
        <fullName evidence="4">CUPID domain-containing protein</fullName>
    </submittedName>
</protein>
<feature type="compositionally biased region" description="Low complexity" evidence="2">
    <location>
        <begin position="151"/>
        <end position="164"/>
    </location>
</feature>
<organism evidence="3 4">
    <name type="scientific">Parastrongyloides trichosuri</name>
    <name type="common">Possum-specific nematode worm</name>
    <dbReference type="NCBI Taxonomy" id="131310"/>
    <lineage>
        <taxon>Eukaryota</taxon>
        <taxon>Metazoa</taxon>
        <taxon>Ecdysozoa</taxon>
        <taxon>Nematoda</taxon>
        <taxon>Chromadorea</taxon>
        <taxon>Rhabditida</taxon>
        <taxon>Tylenchina</taxon>
        <taxon>Panagrolaimomorpha</taxon>
        <taxon>Strongyloidoidea</taxon>
        <taxon>Strongyloididae</taxon>
        <taxon>Parastrongyloides</taxon>
    </lineage>
</organism>
<feature type="region of interest" description="Disordered" evidence="2">
    <location>
        <begin position="148"/>
        <end position="208"/>
    </location>
</feature>
<proteinExistence type="predicted"/>
<feature type="compositionally biased region" description="Polar residues" evidence="2">
    <location>
        <begin position="165"/>
        <end position="175"/>
    </location>
</feature>
<feature type="region of interest" description="Disordered" evidence="2">
    <location>
        <begin position="367"/>
        <end position="398"/>
    </location>
</feature>
<evidence type="ECO:0000313" key="3">
    <source>
        <dbReference type="Proteomes" id="UP000038045"/>
    </source>
</evidence>
<sequence length="475" mass="53108">MDPKNTTKHGSSSYIMTTAPLPYGNSTVASSKNGPPISSHLSSQQLPNKMTYVPKAPIQRTSYNMATKKNNYIRIHDEGPTVKEHLQKQNRLNKQKMQAEMNLNQNSESMIVSSNNYDNHSIVPQSHSNILIQGGSVRTQKMPITTKAYIQQQQQQHQQQQTQQSTSYGISSQGRSPLKRTALSVQGDHNLNPTTSSTRIQRSKKPPPQKVIEAFVSNNPGSYVETILPGHVYHHSNTINAYSQDQINSPHLRVPASAPLPTTSHNIITSKPAPPPKPAQRLTSAQIKLKQEEEKYQQKTKLLKKTIKSLVFKNTALCDEVSRLNYRIDTVSDERKILAKKLQQHERNRIRRIQTVIKKEEAALMNQSGISSSNQGGISSSSLSPNNTRPPSTASSTMGYSMINSNMNKSMPPMKRRHIPDDSMSQNYHGDNCIIIDNQNRPSSASIYHLNSNNDGGMAYFEDNTLSMKIESQEV</sequence>
<evidence type="ECO:0000256" key="2">
    <source>
        <dbReference type="SAM" id="MobiDB-lite"/>
    </source>
</evidence>
<feature type="coiled-coil region" evidence="1">
    <location>
        <begin position="279"/>
        <end position="348"/>
    </location>
</feature>
<name>A0A0N4ZFY0_PARTI</name>
<keyword evidence="3" id="KW-1185">Reference proteome</keyword>
<accession>A0A0N4ZFY0</accession>
<feature type="compositionally biased region" description="Polar residues" evidence="2">
    <location>
        <begin position="383"/>
        <end position="398"/>
    </location>
</feature>
<evidence type="ECO:0000313" key="4">
    <source>
        <dbReference type="WBParaSite" id="PTRK_0000665800.1"/>
    </source>
</evidence>
<feature type="compositionally biased region" description="Low complexity" evidence="2">
    <location>
        <begin position="367"/>
        <end position="382"/>
    </location>
</feature>